<reference evidence="7 8" key="1">
    <citation type="submission" date="2019-02" db="EMBL/GenBank/DDBJ databases">
        <title>Deep-cultivation of Planctomycetes and their phenomic and genomic characterization uncovers novel biology.</title>
        <authorList>
            <person name="Wiegand S."/>
            <person name="Jogler M."/>
            <person name="Boedeker C."/>
            <person name="Pinto D."/>
            <person name="Vollmers J."/>
            <person name="Rivas-Marin E."/>
            <person name="Kohn T."/>
            <person name="Peeters S.H."/>
            <person name="Heuer A."/>
            <person name="Rast P."/>
            <person name="Oberbeckmann S."/>
            <person name="Bunk B."/>
            <person name="Jeske O."/>
            <person name="Meyerdierks A."/>
            <person name="Storesund J.E."/>
            <person name="Kallscheuer N."/>
            <person name="Luecker S."/>
            <person name="Lage O.M."/>
            <person name="Pohl T."/>
            <person name="Merkel B.J."/>
            <person name="Hornburger P."/>
            <person name="Mueller R.-W."/>
            <person name="Bruemmer F."/>
            <person name="Labrenz M."/>
            <person name="Spormann A.M."/>
            <person name="Op den Camp H."/>
            <person name="Overmann J."/>
            <person name="Amann R."/>
            <person name="Jetten M.S.M."/>
            <person name="Mascher T."/>
            <person name="Medema M.H."/>
            <person name="Devos D.P."/>
            <person name="Kaster A.-K."/>
            <person name="Ovreas L."/>
            <person name="Rohde M."/>
            <person name="Galperin M.Y."/>
            <person name="Jogler C."/>
        </authorList>
    </citation>
    <scope>NUCLEOTIDE SEQUENCE [LARGE SCALE GENOMIC DNA]</scope>
    <source>
        <strain evidence="7 8">Pla163</strain>
    </source>
</reference>
<dbReference type="CDD" id="cd00446">
    <property type="entry name" value="GrpE"/>
    <property type="match status" value="1"/>
</dbReference>
<feature type="region of interest" description="Disordered" evidence="6">
    <location>
        <begin position="189"/>
        <end position="231"/>
    </location>
</feature>
<evidence type="ECO:0000256" key="5">
    <source>
        <dbReference type="RuleBase" id="RU004478"/>
    </source>
</evidence>
<keyword evidence="2 3" id="KW-0143">Chaperone</keyword>
<name>A0A518CZT0_9BACT</name>
<dbReference type="GO" id="GO:0042803">
    <property type="term" value="F:protein homodimerization activity"/>
    <property type="evidence" value="ECO:0007669"/>
    <property type="project" value="InterPro"/>
</dbReference>
<sequence>MMGRSKKKHRGNEADVDALDDDETTAEGANATEDVEDELTQAIREREQFREQWERARADYQNLQNRLPKQVDDRVRAVLEPLLRDLLQVDDYLEMALASPTTSDDARNLAFGVEMVKKLLLDALGSFGVEGIDVAAGSLFDPSQHEAVATTEDSDAEPGTIVDVNKRGFAWRERVLRHAQVTVVPGGVVAAGAPGVEPSDVTLEHEAGSGATDTADDTTTESTDRDPSADA</sequence>
<organism evidence="7 8">
    <name type="scientific">Rohdeia mirabilis</name>
    <dbReference type="NCBI Taxonomy" id="2528008"/>
    <lineage>
        <taxon>Bacteria</taxon>
        <taxon>Pseudomonadati</taxon>
        <taxon>Planctomycetota</taxon>
        <taxon>Planctomycetia</taxon>
        <taxon>Planctomycetia incertae sedis</taxon>
        <taxon>Rohdeia</taxon>
    </lineage>
</organism>
<dbReference type="Pfam" id="PF01025">
    <property type="entry name" value="GrpE"/>
    <property type="match status" value="1"/>
</dbReference>
<evidence type="ECO:0000256" key="3">
    <source>
        <dbReference type="HAMAP-Rule" id="MF_01151"/>
    </source>
</evidence>
<dbReference type="OrthoDB" id="9812586at2"/>
<dbReference type="AlphaFoldDB" id="A0A518CZT0"/>
<keyword evidence="3 4" id="KW-0346">Stress response</keyword>
<dbReference type="Proteomes" id="UP000319342">
    <property type="component" value="Chromosome"/>
</dbReference>
<dbReference type="PRINTS" id="PR00773">
    <property type="entry name" value="GRPEPROTEIN"/>
</dbReference>
<dbReference type="PANTHER" id="PTHR21237:SF23">
    <property type="entry name" value="GRPE PROTEIN HOMOLOG, MITOCHONDRIAL"/>
    <property type="match status" value="1"/>
</dbReference>
<evidence type="ECO:0000313" key="7">
    <source>
        <dbReference type="EMBL" id="QDU84705.1"/>
    </source>
</evidence>
<keyword evidence="8" id="KW-1185">Reference proteome</keyword>
<dbReference type="HAMAP" id="MF_01151">
    <property type="entry name" value="GrpE"/>
    <property type="match status" value="1"/>
</dbReference>
<keyword evidence="3" id="KW-0963">Cytoplasm</keyword>
<dbReference type="RefSeq" id="WP_145186733.1">
    <property type="nucleotide sequence ID" value="NZ_CP036290.1"/>
</dbReference>
<gene>
    <name evidence="3" type="primary">grpE</name>
    <name evidence="7" type="ORF">Pla163_18170</name>
</gene>
<feature type="region of interest" description="Disordered" evidence="6">
    <location>
        <begin position="1"/>
        <end position="36"/>
    </location>
</feature>
<dbReference type="InterPro" id="IPR009012">
    <property type="entry name" value="GrpE_head"/>
</dbReference>
<dbReference type="GO" id="GO:0051087">
    <property type="term" value="F:protein-folding chaperone binding"/>
    <property type="evidence" value="ECO:0007669"/>
    <property type="project" value="InterPro"/>
</dbReference>
<proteinExistence type="inferred from homology"/>
<dbReference type="InterPro" id="IPR013805">
    <property type="entry name" value="GrpE_CC"/>
</dbReference>
<comment type="function">
    <text evidence="3 4">Participates actively in the response to hyperosmotic and heat shock by preventing the aggregation of stress-denatured proteins, in association with DnaK and GrpE. It is the nucleotide exchange factor for DnaK and may function as a thermosensor. Unfolded proteins bind initially to DnaJ; upon interaction with the DnaJ-bound protein, DnaK hydrolyzes its bound ATP, resulting in the formation of a stable complex. GrpE releases ADP from DnaK; ATP binding to DnaK triggers the release of the substrate protein, thus completing the reaction cycle. Several rounds of ATP-dependent interactions between DnaJ, DnaK and GrpE are required for fully efficient folding.</text>
</comment>
<dbReference type="Gene3D" id="2.30.22.10">
    <property type="entry name" value="Head domain of nucleotide exchange factor GrpE"/>
    <property type="match status" value="1"/>
</dbReference>
<dbReference type="SUPFAM" id="SSF51064">
    <property type="entry name" value="Head domain of nucleotide exchange factor GrpE"/>
    <property type="match status" value="1"/>
</dbReference>
<dbReference type="InterPro" id="IPR000740">
    <property type="entry name" value="GrpE"/>
</dbReference>
<evidence type="ECO:0000313" key="8">
    <source>
        <dbReference type="Proteomes" id="UP000319342"/>
    </source>
</evidence>
<protein>
    <recommendedName>
        <fullName evidence="3 4">Protein GrpE</fullName>
    </recommendedName>
    <alternativeName>
        <fullName evidence="3">HSP-70 cofactor</fullName>
    </alternativeName>
</protein>
<dbReference type="PANTHER" id="PTHR21237">
    <property type="entry name" value="GRPE PROTEIN"/>
    <property type="match status" value="1"/>
</dbReference>
<dbReference type="PROSITE" id="PS01071">
    <property type="entry name" value="GRPE"/>
    <property type="match status" value="1"/>
</dbReference>
<evidence type="ECO:0000256" key="4">
    <source>
        <dbReference type="RuleBase" id="RU000639"/>
    </source>
</evidence>
<accession>A0A518CZT0</accession>
<feature type="compositionally biased region" description="Acidic residues" evidence="6">
    <location>
        <begin position="14"/>
        <end position="25"/>
    </location>
</feature>
<dbReference type="GO" id="GO:0051082">
    <property type="term" value="F:unfolded protein binding"/>
    <property type="evidence" value="ECO:0007669"/>
    <property type="project" value="TreeGrafter"/>
</dbReference>
<dbReference type="EMBL" id="CP036290">
    <property type="protein sequence ID" value="QDU84705.1"/>
    <property type="molecule type" value="Genomic_DNA"/>
</dbReference>
<evidence type="ECO:0000256" key="6">
    <source>
        <dbReference type="SAM" id="MobiDB-lite"/>
    </source>
</evidence>
<dbReference type="GO" id="GO:0006457">
    <property type="term" value="P:protein folding"/>
    <property type="evidence" value="ECO:0007669"/>
    <property type="project" value="InterPro"/>
</dbReference>
<evidence type="ECO:0000256" key="2">
    <source>
        <dbReference type="ARBA" id="ARBA00023186"/>
    </source>
</evidence>
<dbReference type="GO" id="GO:0005737">
    <property type="term" value="C:cytoplasm"/>
    <property type="evidence" value="ECO:0007669"/>
    <property type="project" value="UniProtKB-SubCell"/>
</dbReference>
<feature type="compositionally biased region" description="Basic residues" evidence="6">
    <location>
        <begin position="1"/>
        <end position="10"/>
    </location>
</feature>
<comment type="subunit">
    <text evidence="3">Homodimer.</text>
</comment>
<feature type="compositionally biased region" description="Basic and acidic residues" evidence="6">
    <location>
        <begin position="222"/>
        <end position="231"/>
    </location>
</feature>
<comment type="subcellular location">
    <subcellularLocation>
        <location evidence="3">Cytoplasm</location>
    </subcellularLocation>
</comment>
<dbReference type="GO" id="GO:0000774">
    <property type="term" value="F:adenyl-nucleotide exchange factor activity"/>
    <property type="evidence" value="ECO:0007669"/>
    <property type="project" value="InterPro"/>
</dbReference>
<dbReference type="Gene3D" id="3.90.20.20">
    <property type="match status" value="1"/>
</dbReference>
<comment type="similarity">
    <text evidence="1 3 5">Belongs to the GrpE family.</text>
</comment>
<dbReference type="SUPFAM" id="SSF58014">
    <property type="entry name" value="Coiled-coil domain of nucleotide exchange factor GrpE"/>
    <property type="match status" value="1"/>
</dbReference>
<evidence type="ECO:0000256" key="1">
    <source>
        <dbReference type="ARBA" id="ARBA00009054"/>
    </source>
</evidence>